<dbReference type="AlphaFoldDB" id="A0A1I7SL89"/>
<evidence type="ECO:0000313" key="6">
    <source>
        <dbReference type="WBParaSite" id="BXY_1382100.1"/>
    </source>
</evidence>
<gene>
    <name evidence="2" type="ORF">BXYJ_LOCUS14041</name>
</gene>
<evidence type="ECO:0000313" key="4">
    <source>
        <dbReference type="Proteomes" id="UP000095284"/>
    </source>
</evidence>
<feature type="region of interest" description="Disordered" evidence="1">
    <location>
        <begin position="45"/>
        <end position="105"/>
    </location>
</feature>
<sequence length="124" mass="12863">MALKSRGPSYYAHYTNRFGEMKGMTGMALFLCLLMACSVSANRTLNGSDPNAPAAPVNGSNSNLPASNDSRSDAESQSSPNNTSGQAVIPSSSPRSADAQTEPSASATTLINLGLVLTVFSIYL</sequence>
<accession>A0A1I7SL89</accession>
<evidence type="ECO:0000313" key="2">
    <source>
        <dbReference type="EMBL" id="CAD5233950.1"/>
    </source>
</evidence>
<dbReference type="WBParaSite" id="BXY_1382100.1">
    <property type="protein sequence ID" value="BXY_1382100.1"/>
    <property type="gene ID" value="BXY_1382100"/>
</dbReference>
<dbReference type="Proteomes" id="UP000095284">
    <property type="component" value="Unplaced"/>
</dbReference>
<dbReference type="Proteomes" id="UP000659654">
    <property type="component" value="Unassembled WGS sequence"/>
</dbReference>
<organism evidence="4 6">
    <name type="scientific">Bursaphelenchus xylophilus</name>
    <name type="common">Pinewood nematode worm</name>
    <name type="synonym">Aphelenchoides xylophilus</name>
    <dbReference type="NCBI Taxonomy" id="6326"/>
    <lineage>
        <taxon>Eukaryota</taxon>
        <taxon>Metazoa</taxon>
        <taxon>Ecdysozoa</taxon>
        <taxon>Nematoda</taxon>
        <taxon>Chromadorea</taxon>
        <taxon>Rhabditida</taxon>
        <taxon>Tylenchina</taxon>
        <taxon>Tylenchomorpha</taxon>
        <taxon>Aphelenchoidea</taxon>
        <taxon>Aphelenchoididae</taxon>
        <taxon>Bursaphelenchus</taxon>
    </lineage>
</organism>
<evidence type="ECO:0000313" key="5">
    <source>
        <dbReference type="Proteomes" id="UP000659654"/>
    </source>
</evidence>
<dbReference type="EMBL" id="CAJFDI010000006">
    <property type="protein sequence ID" value="CAD5233950.1"/>
    <property type="molecule type" value="Genomic_DNA"/>
</dbReference>
<reference evidence="6" key="1">
    <citation type="submission" date="2016-11" db="UniProtKB">
        <authorList>
            <consortium name="WormBaseParasite"/>
        </authorList>
    </citation>
    <scope>IDENTIFICATION</scope>
</reference>
<dbReference type="Proteomes" id="UP000582659">
    <property type="component" value="Unassembled WGS sequence"/>
</dbReference>
<evidence type="ECO:0000256" key="1">
    <source>
        <dbReference type="SAM" id="MobiDB-lite"/>
    </source>
</evidence>
<reference evidence="3" key="2">
    <citation type="submission" date="2020-08" db="EMBL/GenBank/DDBJ databases">
        <authorList>
            <person name="Kikuchi T."/>
        </authorList>
    </citation>
    <scope>NUCLEOTIDE SEQUENCE</scope>
    <source>
        <strain evidence="2">Ka4C1</strain>
    </source>
</reference>
<proteinExistence type="predicted"/>
<feature type="compositionally biased region" description="Polar residues" evidence="1">
    <location>
        <begin position="58"/>
        <end position="105"/>
    </location>
</feature>
<name>A0A1I7SL89_BURXY</name>
<evidence type="ECO:0000313" key="3">
    <source>
        <dbReference type="EMBL" id="CAG9129417.1"/>
    </source>
</evidence>
<dbReference type="EMBL" id="CAJFCV020000006">
    <property type="protein sequence ID" value="CAG9129417.1"/>
    <property type="molecule type" value="Genomic_DNA"/>
</dbReference>
<keyword evidence="5" id="KW-1185">Reference proteome</keyword>
<protein>
    <submittedName>
        <fullName evidence="2">(pine wood nematode) hypothetical protein</fullName>
    </submittedName>
</protein>